<protein>
    <submittedName>
        <fullName evidence="1">Uncharacterized protein</fullName>
    </submittedName>
</protein>
<organism evidence="1">
    <name type="scientific">Anguilla anguilla</name>
    <name type="common">European freshwater eel</name>
    <name type="synonym">Muraena anguilla</name>
    <dbReference type="NCBI Taxonomy" id="7936"/>
    <lineage>
        <taxon>Eukaryota</taxon>
        <taxon>Metazoa</taxon>
        <taxon>Chordata</taxon>
        <taxon>Craniata</taxon>
        <taxon>Vertebrata</taxon>
        <taxon>Euteleostomi</taxon>
        <taxon>Actinopterygii</taxon>
        <taxon>Neopterygii</taxon>
        <taxon>Teleostei</taxon>
        <taxon>Anguilliformes</taxon>
        <taxon>Anguillidae</taxon>
        <taxon>Anguilla</taxon>
    </lineage>
</organism>
<reference evidence="1" key="1">
    <citation type="submission" date="2014-11" db="EMBL/GenBank/DDBJ databases">
        <authorList>
            <person name="Amaro Gonzalez C."/>
        </authorList>
    </citation>
    <scope>NUCLEOTIDE SEQUENCE</scope>
</reference>
<accession>A0A0E9XNG9</accession>
<dbReference type="AlphaFoldDB" id="A0A0E9XNG9"/>
<name>A0A0E9XNG9_ANGAN</name>
<sequence>MVHLAKAAVSSECCSRVSLYPLYPLPQLASVLPVPGTQFKVSAYYRGVKVLEQLVENNAGFKVLFR</sequence>
<dbReference type="EMBL" id="GBXM01004310">
    <property type="protein sequence ID" value="JAI04268.1"/>
    <property type="molecule type" value="Transcribed_RNA"/>
</dbReference>
<reference evidence="1" key="2">
    <citation type="journal article" date="2015" name="Fish Shellfish Immunol.">
        <title>Early steps in the European eel (Anguilla anguilla)-Vibrio vulnificus interaction in the gills: Role of the RtxA13 toxin.</title>
        <authorList>
            <person name="Callol A."/>
            <person name="Pajuelo D."/>
            <person name="Ebbesson L."/>
            <person name="Teles M."/>
            <person name="MacKenzie S."/>
            <person name="Amaro C."/>
        </authorList>
    </citation>
    <scope>NUCLEOTIDE SEQUENCE</scope>
</reference>
<evidence type="ECO:0000313" key="1">
    <source>
        <dbReference type="EMBL" id="JAI04268.1"/>
    </source>
</evidence>
<proteinExistence type="predicted"/>